<dbReference type="PANTHER" id="PTHR24098:SF11">
    <property type="entry name" value="INTRAFLAGELLAR TRANSPORT PROTEIN 80 HOMOLOG"/>
    <property type="match status" value="1"/>
</dbReference>
<sequence>MRLKTSLLKEPKHILCHRKSTQHDELVSCVGWTTADELYSCSDDHQIMKWNPVTSETTRVVKLPDDVYPIDLHWFPRGIGGKKQSQAESFVLTSSDGKFHLISKSGRVEKSVEAHNGAVLAGRWNYEGTALVTVGEDGQVKIWSKTGMLRSTLAQQGTPVYSVSWAPDSDKVLYTSGKQLIIKPLQPNAKVLQWKAHDGLILKTDWNSVNDLILSAGEDCRYKVWDSFGRALYNSQPHEYPITSIAWAVDGEFFAVGSFNTLRLCDKTGWSYALEKPNTGSIFSISWSIDGTQLAGACGNGHVIFAHVVEQHWEWKNFEITLIKRRTMKVHNVVNDAVDLLEFRDRVIKASLNYGYLVVSTSLQCYVYSTKNWNTPLIFDLKEGTVSLILQAERHFLLVDGGGLYLYSYEGRLISSPKYPGMRTDILNAQTVSLSNDTLAVKDKADEKVIYIFEALSGKPLGDGKPLSHKTEIVEIALDQKGLTSERKIAFIDKNRDLFITSVKRFGKEQKIVKIGTMVQSLAWNDTSNILCGIQDSRFTVWYYPNTVYVDKDLLPKTLYEKDASEFSKKPQIVSFVGSQVRIRRADGSLVHLHISPYPSILHSHVSASHWEEAVRLCRFVKDQTLWACLAAMAVANKDMTTAEIAYAAIGEIDKVQYINSIKDLPSKESRLAHMLLFSGNTQEAETLLLQAGLLYQAIQLNINLYNWDRALELAVKHRTHVDTVLAYRQKFLEDFGKKETNQRFLQYAQGLEVDWNKIKAKIEMEIAKERERAASSSSGRTSVTVQQ</sequence>
<evidence type="ECO:0000313" key="16">
    <source>
        <dbReference type="Ensembl" id="ENSMCSP00000014380.1"/>
    </source>
</evidence>
<dbReference type="Pfam" id="PF00400">
    <property type="entry name" value="WD40"/>
    <property type="match status" value="3"/>
</dbReference>
<protein>
    <recommendedName>
        <fullName evidence="11">Intraflagellar transport protein 80 homolog</fullName>
    </recommendedName>
    <alternativeName>
        <fullName evidence="12">WD repeat-containing protein 56</fullName>
    </alternativeName>
</protein>
<evidence type="ECO:0000259" key="14">
    <source>
        <dbReference type="Pfam" id="PF23335"/>
    </source>
</evidence>
<dbReference type="InterPro" id="IPR056157">
    <property type="entry name" value="TPR_IFT80_172_dom"/>
</dbReference>
<dbReference type="PROSITE" id="PS50294">
    <property type="entry name" value="WD_REPEATS_REGION"/>
    <property type="match status" value="1"/>
</dbReference>
<feature type="repeat" description="WD" evidence="13">
    <location>
        <begin position="112"/>
        <end position="144"/>
    </location>
</feature>
<evidence type="ECO:0000256" key="12">
    <source>
        <dbReference type="ARBA" id="ARBA00075771"/>
    </source>
</evidence>
<dbReference type="AlphaFoldDB" id="A0A8C5TZJ1"/>
<feature type="repeat" description="WD" evidence="13">
    <location>
        <begin position="194"/>
        <end position="226"/>
    </location>
</feature>
<dbReference type="SUPFAM" id="SSF50978">
    <property type="entry name" value="WD40 repeat-like"/>
    <property type="match status" value="2"/>
</dbReference>
<evidence type="ECO:0000256" key="8">
    <source>
        <dbReference type="ARBA" id="ARBA00023273"/>
    </source>
</evidence>
<feature type="domain" description="IFT80 second beta-propeller" evidence="14">
    <location>
        <begin position="310"/>
        <end position="598"/>
    </location>
</feature>
<evidence type="ECO:0000256" key="3">
    <source>
        <dbReference type="ARBA" id="ARBA00022490"/>
    </source>
</evidence>
<dbReference type="GO" id="GO:0030992">
    <property type="term" value="C:intraciliary transport particle B"/>
    <property type="evidence" value="ECO:0007669"/>
    <property type="project" value="UniProtKB-ARBA"/>
</dbReference>
<comment type="subunit">
    <text evidence="10">Component of the IFT complex B, at least composed of IFT20, IFT22, IFT25, IFT27, IFT46, IFT52, TRAF3IP1/IFT54, IFT57, IFT74, IFT80, IFT81, and IFT88. Interacts with IFT88. Interacts with IFT57 and IFT70B.</text>
</comment>
<dbReference type="FunFam" id="2.130.10.10:FF:000458">
    <property type="entry name" value="Intraflagellar transport 80 homolog (Chlamydomonas)"/>
    <property type="match status" value="1"/>
</dbReference>
<dbReference type="Proteomes" id="UP000694560">
    <property type="component" value="Unplaced"/>
</dbReference>
<dbReference type="InterPro" id="IPR001680">
    <property type="entry name" value="WD40_rpt"/>
</dbReference>
<dbReference type="OrthoDB" id="408728at2759"/>
<evidence type="ECO:0000256" key="4">
    <source>
        <dbReference type="ARBA" id="ARBA00022574"/>
    </source>
</evidence>
<evidence type="ECO:0000256" key="11">
    <source>
        <dbReference type="ARBA" id="ARBA00068753"/>
    </source>
</evidence>
<evidence type="ECO:0000256" key="6">
    <source>
        <dbReference type="ARBA" id="ARBA00023069"/>
    </source>
</evidence>
<comment type="function">
    <text evidence="9">Component of the intraflagellar transport (IFT) complex B, which is essential for the development and maintenance of motile and sensory cilia.</text>
</comment>
<evidence type="ECO:0000256" key="2">
    <source>
        <dbReference type="ARBA" id="ARBA00004430"/>
    </source>
</evidence>
<evidence type="ECO:0000256" key="7">
    <source>
        <dbReference type="ARBA" id="ARBA00023212"/>
    </source>
</evidence>
<dbReference type="Pfam" id="PF23387">
    <property type="entry name" value="TPR_IFT80_172"/>
    <property type="match status" value="1"/>
</dbReference>
<dbReference type="FunFam" id="2.130.10.10:FF:000298">
    <property type="entry name" value="Intraflagellar transport 80 homolog (Chlamydomonas)"/>
    <property type="match status" value="1"/>
</dbReference>
<evidence type="ECO:0000256" key="1">
    <source>
        <dbReference type="ARBA" id="ARBA00004120"/>
    </source>
</evidence>
<dbReference type="Ensembl" id="ENSMCST00000014748.1">
    <property type="protein sequence ID" value="ENSMCSP00000014380.1"/>
    <property type="gene ID" value="ENSMCSG00000010092.1"/>
</dbReference>
<name>A0A8C5TZJ1_9PASS</name>
<evidence type="ECO:0000313" key="17">
    <source>
        <dbReference type="Proteomes" id="UP000694560"/>
    </source>
</evidence>
<keyword evidence="4 13" id="KW-0853">WD repeat</keyword>
<keyword evidence="7" id="KW-0206">Cytoskeleton</keyword>
<proteinExistence type="predicted"/>
<dbReference type="GO" id="GO:0005930">
    <property type="term" value="C:axoneme"/>
    <property type="evidence" value="ECO:0007669"/>
    <property type="project" value="UniProtKB-SubCell"/>
</dbReference>
<feature type="domain" description="IFT80/172/WDR35 TPR" evidence="15">
    <location>
        <begin position="626"/>
        <end position="772"/>
    </location>
</feature>
<keyword evidence="3" id="KW-0963">Cytoplasm</keyword>
<evidence type="ECO:0000256" key="9">
    <source>
        <dbReference type="ARBA" id="ARBA00057476"/>
    </source>
</evidence>
<keyword evidence="6" id="KW-0969">Cilium</keyword>
<comment type="subcellular location">
    <subcellularLocation>
        <location evidence="2">Cytoplasm</location>
        <location evidence="2">Cytoskeleton</location>
        <location evidence="2">Cilium axoneme</location>
    </subcellularLocation>
    <subcellularLocation>
        <location evidence="1">Cytoplasm</location>
        <location evidence="1">Cytoskeleton</location>
        <location evidence="1">Cilium basal body</location>
    </subcellularLocation>
</comment>
<dbReference type="GO" id="GO:0005813">
    <property type="term" value="C:centrosome"/>
    <property type="evidence" value="ECO:0007669"/>
    <property type="project" value="TreeGrafter"/>
</dbReference>
<dbReference type="SMART" id="SM00320">
    <property type="entry name" value="WD40"/>
    <property type="match status" value="7"/>
</dbReference>
<organism evidence="16 17">
    <name type="scientific">Malurus cyaneus samueli</name>
    <dbReference type="NCBI Taxonomy" id="2593467"/>
    <lineage>
        <taxon>Eukaryota</taxon>
        <taxon>Metazoa</taxon>
        <taxon>Chordata</taxon>
        <taxon>Craniata</taxon>
        <taxon>Vertebrata</taxon>
        <taxon>Euteleostomi</taxon>
        <taxon>Archelosauria</taxon>
        <taxon>Archosauria</taxon>
        <taxon>Dinosauria</taxon>
        <taxon>Saurischia</taxon>
        <taxon>Theropoda</taxon>
        <taxon>Coelurosauria</taxon>
        <taxon>Aves</taxon>
        <taxon>Neognathae</taxon>
        <taxon>Neoaves</taxon>
        <taxon>Telluraves</taxon>
        <taxon>Australaves</taxon>
        <taxon>Passeriformes</taxon>
        <taxon>Meliphagoidea</taxon>
        <taxon>Maluridae</taxon>
        <taxon>Malurus</taxon>
    </lineage>
</organism>
<dbReference type="InterPro" id="IPR015943">
    <property type="entry name" value="WD40/YVTN_repeat-like_dom_sf"/>
</dbReference>
<dbReference type="InterPro" id="IPR036322">
    <property type="entry name" value="WD40_repeat_dom_sf"/>
</dbReference>
<dbReference type="InterPro" id="IPR056456">
    <property type="entry name" value="Beta-prop_IFT80_2nd"/>
</dbReference>
<dbReference type="FunFam" id="1.25.40.470:FF:000007">
    <property type="entry name" value="Intraflagellar transport 80 homolog (Chlamydomonas)"/>
    <property type="match status" value="1"/>
</dbReference>
<reference evidence="16" key="1">
    <citation type="submission" date="2025-08" db="UniProtKB">
        <authorList>
            <consortium name="Ensembl"/>
        </authorList>
    </citation>
    <scope>IDENTIFICATION</scope>
</reference>
<evidence type="ECO:0000259" key="15">
    <source>
        <dbReference type="Pfam" id="PF23387"/>
    </source>
</evidence>
<evidence type="ECO:0000256" key="10">
    <source>
        <dbReference type="ARBA" id="ARBA00066126"/>
    </source>
</evidence>
<evidence type="ECO:0000256" key="13">
    <source>
        <dbReference type="PROSITE-ProRule" id="PRU00221"/>
    </source>
</evidence>
<dbReference type="PROSITE" id="PS50082">
    <property type="entry name" value="WD_REPEATS_2"/>
    <property type="match status" value="2"/>
</dbReference>
<dbReference type="Pfam" id="PF23335">
    <property type="entry name" value="Beta-prop_IFT80_2nd"/>
    <property type="match status" value="1"/>
</dbReference>
<keyword evidence="8" id="KW-0966">Cell projection</keyword>
<dbReference type="Gene3D" id="2.130.10.10">
    <property type="entry name" value="YVTN repeat-like/Quinoprotein amine dehydrogenase"/>
    <property type="match status" value="2"/>
</dbReference>
<evidence type="ECO:0000256" key="5">
    <source>
        <dbReference type="ARBA" id="ARBA00022737"/>
    </source>
</evidence>
<dbReference type="GO" id="GO:0060271">
    <property type="term" value="P:cilium assembly"/>
    <property type="evidence" value="ECO:0007669"/>
    <property type="project" value="TreeGrafter"/>
</dbReference>
<accession>A0A8C5TZJ1</accession>
<keyword evidence="5" id="KW-0677">Repeat</keyword>
<dbReference type="Gene3D" id="1.25.40.470">
    <property type="match status" value="1"/>
</dbReference>
<dbReference type="PANTHER" id="PTHR24098">
    <property type="entry name" value="OUTER SEGMENT 5"/>
    <property type="match status" value="1"/>
</dbReference>
<reference evidence="16" key="2">
    <citation type="submission" date="2025-09" db="UniProtKB">
        <authorList>
            <consortium name="Ensembl"/>
        </authorList>
    </citation>
    <scope>IDENTIFICATION</scope>
</reference>
<keyword evidence="17" id="KW-1185">Reference proteome</keyword>